<evidence type="ECO:0000259" key="4">
    <source>
        <dbReference type="Pfam" id="PF23865"/>
    </source>
</evidence>
<organism evidence="5 6">
    <name type="scientific">Lepraria neglecta</name>
    <dbReference type="NCBI Taxonomy" id="209136"/>
    <lineage>
        <taxon>Eukaryota</taxon>
        <taxon>Fungi</taxon>
        <taxon>Dikarya</taxon>
        <taxon>Ascomycota</taxon>
        <taxon>Pezizomycotina</taxon>
        <taxon>Lecanoromycetes</taxon>
        <taxon>OSLEUM clade</taxon>
        <taxon>Lecanoromycetidae</taxon>
        <taxon>Lecanorales</taxon>
        <taxon>Lecanorineae</taxon>
        <taxon>Stereocaulaceae</taxon>
        <taxon>Lepraria</taxon>
    </lineage>
</organism>
<evidence type="ECO:0000313" key="5">
    <source>
        <dbReference type="EMBL" id="KAK3171699.1"/>
    </source>
</evidence>
<dbReference type="Pfam" id="PF16335">
    <property type="entry name" value="GtaA_6_Hairpin"/>
    <property type="match status" value="1"/>
</dbReference>
<proteinExistence type="predicted"/>
<sequence length="792" mass="83667">MSLTFNSETAFNHALQEWSYINESDDGQFLLIANLDGCGPADERQPYLITEDAATLTTYLAAQPAPWSDVAGTYDLDFGQAIPYQQPQRLKERGIWGDIVNVGKDVLDATTGSADLSKTVSFPVNIGQQGQRTNIYTDDQGRLTLDCINCFVTGSFEVTGHISVQNFGLQDLTLTASPQGFQAELELEATITSTDEPDSLQYTKELFSAPVPGAGIAVTGIFTLGATLSYDVGVSSSFSGSATVDFGLQVSLPNSAQLIADIQNPDASSATGFGGSSLNPIFDITKESASITLAAFSQPKLAFGIELIEIGNLDVALTIKLPEISVTLTAAYDEAGACSQDAGASKTGVKLESEVDIEVDLQIDASLGSDEKSAKPSWSQKLFGISKPLMSQCFPLNIPGLDSNSNATTAPTSTGPAVGSTSSVASTTKAGLAASSSSSPVVPGADKEAAVVHPEPTISNTSSTPYIPAAPSTPVDTPPPADSPPVKAVDKAPATTTRPAPLVPTTTLISSTTTSSAESGGGGCRMTLAYPNAIGHNDGVAEDIYLEVTGSFFIIIYNYQKLTGDTAWIQKYSSNFQVYADYLIDNGLYSLSQCDTVGSIPATANHTNLAIISAIGLNAYRAVTGNQTYKQKARDFVNEIYTKNLGTDESGSNTAHLTYNHGDSSSWGILFNFFPDQFLDLNTFPNAAVSMQCDSITKQRTSVGLPFASVQDNIANDMWNMWLAAIYPGALQEALFDDEHAFLANGKNTAPFPDRFYATGDNSGEFVQARARPTLGSTFALLAMNDFSVDSS</sequence>
<dbReference type="AlphaFoldDB" id="A0AAE0DJ78"/>
<dbReference type="Proteomes" id="UP001276659">
    <property type="component" value="Unassembled WGS sequence"/>
</dbReference>
<evidence type="ECO:0000313" key="6">
    <source>
        <dbReference type="Proteomes" id="UP001276659"/>
    </source>
</evidence>
<dbReference type="InterPro" id="IPR032514">
    <property type="entry name" value="GtaA_central"/>
</dbReference>
<feature type="domain" description="DUF7029" evidence="3">
    <location>
        <begin position="1"/>
        <end position="75"/>
    </location>
</feature>
<feature type="region of interest" description="Disordered" evidence="1">
    <location>
        <begin position="456"/>
        <end position="504"/>
    </location>
</feature>
<keyword evidence="6" id="KW-1185">Reference proteome</keyword>
<feature type="domain" description="DUF7223" evidence="4">
    <location>
        <begin position="140"/>
        <end position="395"/>
    </location>
</feature>
<dbReference type="EMBL" id="JASNWA010000008">
    <property type="protein sequence ID" value="KAK3171699.1"/>
    <property type="molecule type" value="Genomic_DNA"/>
</dbReference>
<dbReference type="InterPro" id="IPR055647">
    <property type="entry name" value="DUF7223"/>
</dbReference>
<dbReference type="Pfam" id="PF22974">
    <property type="entry name" value="DUF7029"/>
    <property type="match status" value="1"/>
</dbReference>
<evidence type="ECO:0000256" key="1">
    <source>
        <dbReference type="SAM" id="MobiDB-lite"/>
    </source>
</evidence>
<comment type="caution">
    <text evidence="5">The sequence shown here is derived from an EMBL/GenBank/DDBJ whole genome shotgun (WGS) entry which is preliminary data.</text>
</comment>
<dbReference type="Pfam" id="PF23865">
    <property type="entry name" value="DUF7223"/>
    <property type="match status" value="1"/>
</dbReference>
<name>A0AAE0DJ78_9LECA</name>
<accession>A0AAE0DJ78</accession>
<protein>
    <submittedName>
        <fullName evidence="5">Uncharacterized protein</fullName>
    </submittedName>
</protein>
<feature type="domain" description="Glutaminase A central" evidence="2">
    <location>
        <begin position="529"/>
        <end position="782"/>
    </location>
</feature>
<dbReference type="PANTHER" id="PTHR31987">
    <property type="entry name" value="GLUTAMINASE A-RELATED"/>
    <property type="match status" value="1"/>
</dbReference>
<dbReference type="InterPro" id="IPR052743">
    <property type="entry name" value="Glutaminase_GtaA"/>
</dbReference>
<dbReference type="PANTHER" id="PTHR31987:SF14">
    <property type="entry name" value="PUTATIVE (AFU_ORTHOLOGUE AFUA_6G09910)-RELATED"/>
    <property type="match status" value="1"/>
</dbReference>
<reference evidence="5" key="1">
    <citation type="submission" date="2022-11" db="EMBL/GenBank/DDBJ databases">
        <title>Chromosomal genome sequence assembly and mating type (MAT) locus characterization of the leprose asexual lichenized fungus Lepraria neglecta (Nyl.) Erichsen.</title>
        <authorList>
            <person name="Allen J.L."/>
            <person name="Pfeffer B."/>
        </authorList>
    </citation>
    <scope>NUCLEOTIDE SEQUENCE</scope>
    <source>
        <strain evidence="5">Allen 5258</strain>
    </source>
</reference>
<dbReference type="InterPro" id="IPR054293">
    <property type="entry name" value="DUF7029"/>
</dbReference>
<gene>
    <name evidence="5" type="ORF">OEA41_003783</name>
</gene>
<evidence type="ECO:0000259" key="2">
    <source>
        <dbReference type="Pfam" id="PF16335"/>
    </source>
</evidence>
<evidence type="ECO:0000259" key="3">
    <source>
        <dbReference type="Pfam" id="PF22974"/>
    </source>
</evidence>